<dbReference type="Pfam" id="PF01712">
    <property type="entry name" value="dNK"/>
    <property type="match status" value="1"/>
</dbReference>
<accession>A0A382Y4R6</accession>
<dbReference type="InterPro" id="IPR027417">
    <property type="entry name" value="P-loop_NTPase"/>
</dbReference>
<organism evidence="2">
    <name type="scientific">marine metagenome</name>
    <dbReference type="NCBI Taxonomy" id="408172"/>
    <lineage>
        <taxon>unclassified sequences</taxon>
        <taxon>metagenomes</taxon>
        <taxon>ecological metagenomes</taxon>
    </lineage>
</organism>
<name>A0A382Y4R6_9ZZZZ</name>
<gene>
    <name evidence="2" type="ORF">METZ01_LOCUS431097</name>
</gene>
<dbReference type="AlphaFoldDB" id="A0A382Y4R6"/>
<dbReference type="SUPFAM" id="SSF52540">
    <property type="entry name" value="P-loop containing nucleoside triphosphate hydrolases"/>
    <property type="match status" value="1"/>
</dbReference>
<reference evidence="2" key="1">
    <citation type="submission" date="2018-05" db="EMBL/GenBank/DDBJ databases">
        <authorList>
            <person name="Lanie J.A."/>
            <person name="Ng W.-L."/>
            <person name="Kazmierczak K.M."/>
            <person name="Andrzejewski T.M."/>
            <person name="Davidsen T.M."/>
            <person name="Wayne K.J."/>
            <person name="Tettelin H."/>
            <person name="Glass J.I."/>
            <person name="Rusch D."/>
            <person name="Podicherti R."/>
            <person name="Tsui H.-C.T."/>
            <person name="Winkler M.E."/>
        </authorList>
    </citation>
    <scope>NUCLEOTIDE SEQUENCE</scope>
</reference>
<dbReference type="GO" id="GO:0019136">
    <property type="term" value="F:deoxynucleoside kinase activity"/>
    <property type="evidence" value="ECO:0007669"/>
    <property type="project" value="TreeGrafter"/>
</dbReference>
<dbReference type="InterPro" id="IPR050566">
    <property type="entry name" value="Deoxyribonucleoside_kinase"/>
</dbReference>
<dbReference type="PANTHER" id="PTHR10513:SF35">
    <property type="entry name" value="DEOXYADENOSINE KINASE"/>
    <property type="match status" value="1"/>
</dbReference>
<protein>
    <recommendedName>
        <fullName evidence="1">Deoxynucleoside kinase domain-containing protein</fullName>
    </recommendedName>
</protein>
<evidence type="ECO:0000313" key="2">
    <source>
        <dbReference type="EMBL" id="SVD78243.1"/>
    </source>
</evidence>
<dbReference type="Gene3D" id="3.40.50.300">
    <property type="entry name" value="P-loop containing nucleotide triphosphate hydrolases"/>
    <property type="match status" value="1"/>
</dbReference>
<dbReference type="EMBL" id="UINC01172920">
    <property type="protein sequence ID" value="SVD78243.1"/>
    <property type="molecule type" value="Genomic_DNA"/>
</dbReference>
<evidence type="ECO:0000259" key="1">
    <source>
        <dbReference type="Pfam" id="PF01712"/>
    </source>
</evidence>
<dbReference type="GO" id="GO:0005737">
    <property type="term" value="C:cytoplasm"/>
    <property type="evidence" value="ECO:0007669"/>
    <property type="project" value="TreeGrafter"/>
</dbReference>
<feature type="domain" description="Deoxynucleoside kinase" evidence="1">
    <location>
        <begin position="1"/>
        <end position="106"/>
    </location>
</feature>
<sequence>MLFAKTTLSERELELYIQIYDYLSLDLPTPDLVIYLQADSKTLYERIMDRGIDMEKNISYEYLQSLNEAYKGFFLSFDRSPVLIVNTEFIDLANSKKDFEILLDKLLEYFNNPQGRKMYFNPHPSLL</sequence>
<dbReference type="InterPro" id="IPR031314">
    <property type="entry name" value="DNK_dom"/>
</dbReference>
<proteinExistence type="predicted"/>
<dbReference type="PANTHER" id="PTHR10513">
    <property type="entry name" value="DEOXYNUCLEOSIDE KINASE"/>
    <property type="match status" value="1"/>
</dbReference>